<evidence type="ECO:0000313" key="1">
    <source>
        <dbReference type="EMBL" id="USS41942.1"/>
    </source>
</evidence>
<gene>
    <name evidence="1" type="ORF">NFI99_06690</name>
</gene>
<name>A0ABY5B4H2_BURGL</name>
<reference evidence="1" key="1">
    <citation type="submission" date="2022-06" db="EMBL/GenBank/DDBJ databases">
        <title>Draft genome sequence of Burkholderia glumae strain GR20004 isolated from rice panicle showing bacterial panicle blight.</title>
        <authorList>
            <person name="Choi S.Y."/>
            <person name="Lee Y.H."/>
        </authorList>
    </citation>
    <scope>NUCLEOTIDE SEQUENCE</scope>
    <source>
        <strain evidence="1">GR20004</strain>
    </source>
</reference>
<evidence type="ECO:0000313" key="2">
    <source>
        <dbReference type="Proteomes" id="UP001056386"/>
    </source>
</evidence>
<dbReference type="EMBL" id="CP099583">
    <property type="protein sequence ID" value="USS41942.1"/>
    <property type="molecule type" value="Genomic_DNA"/>
</dbReference>
<accession>A0ABY5B4H2</accession>
<dbReference type="RefSeq" id="WP_017433337.1">
    <property type="nucleotide sequence ID" value="NZ_CP021075.1"/>
</dbReference>
<protein>
    <submittedName>
        <fullName evidence="1">Uncharacterized protein</fullName>
    </submittedName>
</protein>
<proteinExistence type="predicted"/>
<dbReference type="Proteomes" id="UP001056386">
    <property type="component" value="Chromosome 2"/>
</dbReference>
<keyword evidence="2" id="KW-1185">Reference proteome</keyword>
<sequence>MYEKPSAAYGLPRDVKYGQLAEPMVRCSDGMVRRYPRSDDVSHNYISQVESGLIYDVPADRVTNRIGGFSLSGDGSQVAFEVDGYPVSPIKVGSQFQAYPLPNGKVLVPQPGFRDCTNACELMMMFDHGHVGFHNADRYQAENLGSRRELSHIMASLQRKTGCTPVLVEHDISYKKGTFGASHPSRKQAWRDLAKKINEMGPCILSKGGHVVMLDGIREAGGKFHLTIREPFHATCLEFRDTEKFFTDQFRTPERVHLEAIFLKRPA</sequence>
<organism evidence="1 2">
    <name type="scientific">Burkholderia glumae</name>
    <name type="common">Pseudomonas glumae</name>
    <dbReference type="NCBI Taxonomy" id="337"/>
    <lineage>
        <taxon>Bacteria</taxon>
        <taxon>Pseudomonadati</taxon>
        <taxon>Pseudomonadota</taxon>
        <taxon>Betaproteobacteria</taxon>
        <taxon>Burkholderiales</taxon>
        <taxon>Burkholderiaceae</taxon>
        <taxon>Burkholderia</taxon>
    </lineage>
</organism>